<evidence type="ECO:0000313" key="3">
    <source>
        <dbReference type="Proteomes" id="UP000319483"/>
    </source>
</evidence>
<reference evidence="2 3" key="1">
    <citation type="submission" date="2019-07" db="EMBL/GenBank/DDBJ databases">
        <title>Gilliamella genomes.</title>
        <authorList>
            <person name="Zheng H."/>
        </authorList>
    </citation>
    <scope>NUCLEOTIDE SEQUENCE [LARGE SCALE GENOMIC DNA]</scope>
    <source>
        <strain evidence="2 3">W8127</strain>
    </source>
</reference>
<accession>A0A556S8G4</accession>
<evidence type="ECO:0000313" key="2">
    <source>
        <dbReference type="EMBL" id="TSJ97430.1"/>
    </source>
</evidence>
<evidence type="ECO:0000256" key="1">
    <source>
        <dbReference type="SAM" id="Phobius"/>
    </source>
</evidence>
<name>A0A556S8G4_9GAMM</name>
<proteinExistence type="predicted"/>
<dbReference type="Pfam" id="PF05449">
    <property type="entry name" value="Phage_holin_3_7"/>
    <property type="match status" value="1"/>
</dbReference>
<dbReference type="EMBL" id="VMHM01000017">
    <property type="protein sequence ID" value="TSJ97430.1"/>
    <property type="molecule type" value="Genomic_DNA"/>
</dbReference>
<dbReference type="InterPro" id="IPR008473">
    <property type="entry name" value="Phage_holin_3_7"/>
</dbReference>
<organism evidence="2 3">
    <name type="scientific">Gilliamella apicola</name>
    <dbReference type="NCBI Taxonomy" id="1196095"/>
    <lineage>
        <taxon>Bacteria</taxon>
        <taxon>Pseudomonadati</taxon>
        <taxon>Pseudomonadota</taxon>
        <taxon>Gammaproteobacteria</taxon>
        <taxon>Orbales</taxon>
        <taxon>Orbaceae</taxon>
        <taxon>Gilliamella</taxon>
    </lineage>
</organism>
<comment type="caution">
    <text evidence="2">The sequence shown here is derived from an EMBL/GenBank/DDBJ whole genome shotgun (WGS) entry which is preliminary data.</text>
</comment>
<keyword evidence="1" id="KW-0472">Membrane</keyword>
<keyword evidence="1" id="KW-0812">Transmembrane</keyword>
<feature type="transmembrane region" description="Helical" evidence="1">
    <location>
        <begin position="57"/>
        <end position="75"/>
    </location>
</feature>
<feature type="transmembrane region" description="Helical" evidence="1">
    <location>
        <begin position="31"/>
        <end position="51"/>
    </location>
</feature>
<sequence length="95" mass="10902">MITTLNGIFCLMIAVRLFTFDRNNCRYKVKYSWLAWLMIISSAAISLFSFFNLPHRAYLAQVVMNITLLLCLLKSKGNINIFCRSVKSANNTNSQ</sequence>
<keyword evidence="1" id="KW-1133">Transmembrane helix</keyword>
<dbReference type="AlphaFoldDB" id="A0A556S8G4"/>
<gene>
    <name evidence="2" type="ORF">FPQ15_12070</name>
</gene>
<dbReference type="RefSeq" id="WP_144092988.1">
    <property type="nucleotide sequence ID" value="NZ_VMHM01000017.1"/>
</dbReference>
<protein>
    <submittedName>
        <fullName evidence="2">Phage holin family protein</fullName>
    </submittedName>
</protein>
<dbReference type="Proteomes" id="UP000319483">
    <property type="component" value="Unassembled WGS sequence"/>
</dbReference>